<dbReference type="Proteomes" id="UP001151699">
    <property type="component" value="Chromosome A"/>
</dbReference>
<reference evidence="1" key="1">
    <citation type="submission" date="2022-07" db="EMBL/GenBank/DDBJ databases">
        <authorList>
            <person name="Trinca V."/>
            <person name="Uliana J.V.C."/>
            <person name="Torres T.T."/>
            <person name="Ward R.J."/>
            <person name="Monesi N."/>
        </authorList>
    </citation>
    <scope>NUCLEOTIDE SEQUENCE</scope>
    <source>
        <strain evidence="1">HSMRA1968</strain>
        <tissue evidence="1">Whole embryos</tissue>
    </source>
</reference>
<name>A0A9Q0S9Q0_9DIPT</name>
<protein>
    <submittedName>
        <fullName evidence="1">Uncharacterized protein</fullName>
    </submittedName>
</protein>
<comment type="caution">
    <text evidence="1">The sequence shown here is derived from an EMBL/GenBank/DDBJ whole genome shotgun (WGS) entry which is preliminary data.</text>
</comment>
<dbReference type="EMBL" id="WJQU01000001">
    <property type="protein sequence ID" value="KAJ6649343.1"/>
    <property type="molecule type" value="Genomic_DNA"/>
</dbReference>
<accession>A0A9Q0S9Q0</accession>
<sequence length="178" mass="20704">MLNDPETVEDYLGRFDKCQEKFLFSSGQRGMIQIIVDACLKLLNDYTNKNEDISSAEQTNNEAFTINVHNQVEDEDENVETIFNSLFQCMRAMSEFAEIQYEELDFRVLQRYNHGGVYIYNVKCPIINCSFKTKIAPAKTSRRKSMQWNLKGFKIKPARLNETRPEDEILFTVQSMSG</sequence>
<dbReference type="AlphaFoldDB" id="A0A9Q0S9Q0"/>
<organism evidence="1 2">
    <name type="scientific">Pseudolycoriella hygida</name>
    <dbReference type="NCBI Taxonomy" id="35572"/>
    <lineage>
        <taxon>Eukaryota</taxon>
        <taxon>Metazoa</taxon>
        <taxon>Ecdysozoa</taxon>
        <taxon>Arthropoda</taxon>
        <taxon>Hexapoda</taxon>
        <taxon>Insecta</taxon>
        <taxon>Pterygota</taxon>
        <taxon>Neoptera</taxon>
        <taxon>Endopterygota</taxon>
        <taxon>Diptera</taxon>
        <taxon>Nematocera</taxon>
        <taxon>Sciaroidea</taxon>
        <taxon>Sciaridae</taxon>
        <taxon>Pseudolycoriella</taxon>
    </lineage>
</organism>
<evidence type="ECO:0000313" key="1">
    <source>
        <dbReference type="EMBL" id="KAJ6649343.1"/>
    </source>
</evidence>
<feature type="non-terminal residue" evidence="1">
    <location>
        <position position="178"/>
    </location>
</feature>
<gene>
    <name evidence="1" type="ORF">Bhyg_04577</name>
</gene>
<proteinExistence type="predicted"/>
<evidence type="ECO:0000313" key="2">
    <source>
        <dbReference type="Proteomes" id="UP001151699"/>
    </source>
</evidence>
<keyword evidence="2" id="KW-1185">Reference proteome</keyword>